<dbReference type="EMBL" id="BGPR01000648">
    <property type="protein sequence ID" value="GBM29918.1"/>
    <property type="molecule type" value="Genomic_DNA"/>
</dbReference>
<gene>
    <name evidence="1" type="ORF">AVEN_111226_1</name>
</gene>
<sequence length="115" mass="12975">MSSETVLRNLSLNKWQQEWDSGDTGKAIFSILPNVSLTKSSMSIPHGQENPFFLLRTTILFPAISTDSGFIIPISAHAGRREALSTTQLLVILRHHFILPRQVQKILYFGGKTYF</sequence>
<dbReference type="AlphaFoldDB" id="A0A4Y2EP23"/>
<organism evidence="1 2">
    <name type="scientific">Araneus ventricosus</name>
    <name type="common">Orbweaver spider</name>
    <name type="synonym">Epeira ventricosa</name>
    <dbReference type="NCBI Taxonomy" id="182803"/>
    <lineage>
        <taxon>Eukaryota</taxon>
        <taxon>Metazoa</taxon>
        <taxon>Ecdysozoa</taxon>
        <taxon>Arthropoda</taxon>
        <taxon>Chelicerata</taxon>
        <taxon>Arachnida</taxon>
        <taxon>Araneae</taxon>
        <taxon>Araneomorphae</taxon>
        <taxon>Entelegynae</taxon>
        <taxon>Araneoidea</taxon>
        <taxon>Araneidae</taxon>
        <taxon>Araneus</taxon>
    </lineage>
</organism>
<dbReference type="Proteomes" id="UP000499080">
    <property type="component" value="Unassembled WGS sequence"/>
</dbReference>
<proteinExistence type="predicted"/>
<keyword evidence="2" id="KW-1185">Reference proteome</keyword>
<reference evidence="1 2" key="1">
    <citation type="journal article" date="2019" name="Sci. Rep.">
        <title>Orb-weaving spider Araneus ventricosus genome elucidates the spidroin gene catalogue.</title>
        <authorList>
            <person name="Kono N."/>
            <person name="Nakamura H."/>
            <person name="Ohtoshi R."/>
            <person name="Moran D.A.P."/>
            <person name="Shinohara A."/>
            <person name="Yoshida Y."/>
            <person name="Fujiwara M."/>
            <person name="Mori M."/>
            <person name="Tomita M."/>
            <person name="Arakawa K."/>
        </authorList>
    </citation>
    <scope>NUCLEOTIDE SEQUENCE [LARGE SCALE GENOMIC DNA]</scope>
</reference>
<name>A0A4Y2EP23_ARAVE</name>
<accession>A0A4Y2EP23</accession>
<dbReference type="OrthoDB" id="411823at2759"/>
<comment type="caution">
    <text evidence="1">The sequence shown here is derived from an EMBL/GenBank/DDBJ whole genome shotgun (WGS) entry which is preliminary data.</text>
</comment>
<evidence type="ECO:0000313" key="2">
    <source>
        <dbReference type="Proteomes" id="UP000499080"/>
    </source>
</evidence>
<evidence type="ECO:0000313" key="1">
    <source>
        <dbReference type="EMBL" id="GBM29918.1"/>
    </source>
</evidence>
<protein>
    <submittedName>
        <fullName evidence="1">Uncharacterized protein</fullName>
    </submittedName>
</protein>